<evidence type="ECO:0000256" key="1">
    <source>
        <dbReference type="SAM" id="MobiDB-lite"/>
    </source>
</evidence>
<dbReference type="AlphaFoldDB" id="A0A5C5VMU0"/>
<evidence type="ECO:0008006" key="5">
    <source>
        <dbReference type="Google" id="ProtNLM"/>
    </source>
</evidence>
<proteinExistence type="predicted"/>
<evidence type="ECO:0000313" key="4">
    <source>
        <dbReference type="Proteomes" id="UP000317243"/>
    </source>
</evidence>
<sequence precursor="true">MITYRFAFVCSLICLSACSSQSPDYASLGLVDISGTVKVDGEPVPGAVVSFKDVSNGNESYGLTNSSGYYRLWFNSEKYGIMPGEKQIQFSTTRKILGLNSEEEGGGNEESEEGTVVENSDVEKFRDAYRKDSKIIVTVDEDSSTFDFDLASDGSTSQPL</sequence>
<feature type="region of interest" description="Disordered" evidence="1">
    <location>
        <begin position="99"/>
        <end position="118"/>
    </location>
</feature>
<keyword evidence="4" id="KW-1185">Reference proteome</keyword>
<dbReference type="EMBL" id="SIHI01000065">
    <property type="protein sequence ID" value="TWT39848.1"/>
    <property type="molecule type" value="Genomic_DNA"/>
</dbReference>
<dbReference type="OrthoDB" id="286727at2"/>
<feature type="signal peptide" evidence="2">
    <location>
        <begin position="1"/>
        <end position="22"/>
    </location>
</feature>
<evidence type="ECO:0000313" key="3">
    <source>
        <dbReference type="EMBL" id="TWT39848.1"/>
    </source>
</evidence>
<feature type="chain" id="PRO_5022668591" description="Carboxypeptidase regulatory-like domain-containing protein" evidence="2">
    <location>
        <begin position="23"/>
        <end position="160"/>
    </location>
</feature>
<gene>
    <name evidence="3" type="ORF">KOR42_51270</name>
</gene>
<reference evidence="3 4" key="1">
    <citation type="submission" date="2019-02" db="EMBL/GenBank/DDBJ databases">
        <title>Deep-cultivation of Planctomycetes and their phenomic and genomic characterization uncovers novel biology.</title>
        <authorList>
            <person name="Wiegand S."/>
            <person name="Jogler M."/>
            <person name="Boedeker C."/>
            <person name="Pinto D."/>
            <person name="Vollmers J."/>
            <person name="Rivas-Marin E."/>
            <person name="Kohn T."/>
            <person name="Peeters S.H."/>
            <person name="Heuer A."/>
            <person name="Rast P."/>
            <person name="Oberbeckmann S."/>
            <person name="Bunk B."/>
            <person name="Jeske O."/>
            <person name="Meyerdierks A."/>
            <person name="Storesund J.E."/>
            <person name="Kallscheuer N."/>
            <person name="Luecker S."/>
            <person name="Lage O.M."/>
            <person name="Pohl T."/>
            <person name="Merkel B.J."/>
            <person name="Hornburger P."/>
            <person name="Mueller R.-W."/>
            <person name="Bruemmer F."/>
            <person name="Labrenz M."/>
            <person name="Spormann A.M."/>
            <person name="Op Den Camp H."/>
            <person name="Overmann J."/>
            <person name="Amann R."/>
            <person name="Jetten M.S.M."/>
            <person name="Mascher T."/>
            <person name="Medema M.H."/>
            <person name="Devos D.P."/>
            <person name="Kaster A.-K."/>
            <person name="Ovreas L."/>
            <person name="Rohde M."/>
            <person name="Galperin M.Y."/>
            <person name="Jogler C."/>
        </authorList>
    </citation>
    <scope>NUCLEOTIDE SEQUENCE [LARGE SCALE GENOMIC DNA]</scope>
    <source>
        <strain evidence="3 4">KOR42</strain>
    </source>
</reference>
<evidence type="ECO:0000256" key="2">
    <source>
        <dbReference type="SAM" id="SignalP"/>
    </source>
</evidence>
<dbReference type="SUPFAM" id="SSF49464">
    <property type="entry name" value="Carboxypeptidase regulatory domain-like"/>
    <property type="match status" value="1"/>
</dbReference>
<dbReference type="InterPro" id="IPR008969">
    <property type="entry name" value="CarboxyPept-like_regulatory"/>
</dbReference>
<accession>A0A5C5VMU0</accession>
<protein>
    <recommendedName>
        <fullName evidence="5">Carboxypeptidase regulatory-like domain-containing protein</fullName>
    </recommendedName>
</protein>
<feature type="compositionally biased region" description="Acidic residues" evidence="1">
    <location>
        <begin position="101"/>
        <end position="115"/>
    </location>
</feature>
<organism evidence="3 4">
    <name type="scientific">Thalassoglobus neptunius</name>
    <dbReference type="NCBI Taxonomy" id="1938619"/>
    <lineage>
        <taxon>Bacteria</taxon>
        <taxon>Pseudomonadati</taxon>
        <taxon>Planctomycetota</taxon>
        <taxon>Planctomycetia</taxon>
        <taxon>Planctomycetales</taxon>
        <taxon>Planctomycetaceae</taxon>
        <taxon>Thalassoglobus</taxon>
    </lineage>
</organism>
<dbReference type="Proteomes" id="UP000317243">
    <property type="component" value="Unassembled WGS sequence"/>
</dbReference>
<name>A0A5C5VMU0_9PLAN</name>
<keyword evidence="2" id="KW-0732">Signal</keyword>
<comment type="caution">
    <text evidence="3">The sequence shown here is derived from an EMBL/GenBank/DDBJ whole genome shotgun (WGS) entry which is preliminary data.</text>
</comment>